<accession>A0A2W5NFV4</accession>
<dbReference type="Pfam" id="PF06748">
    <property type="entry name" value="DUF1217"/>
    <property type="match status" value="1"/>
</dbReference>
<organism evidence="1 2">
    <name type="scientific">Rhodovulum sulfidophilum</name>
    <name type="common">Rhodobacter sulfidophilus</name>
    <dbReference type="NCBI Taxonomy" id="35806"/>
    <lineage>
        <taxon>Bacteria</taxon>
        <taxon>Pseudomonadati</taxon>
        <taxon>Pseudomonadota</taxon>
        <taxon>Alphaproteobacteria</taxon>
        <taxon>Rhodobacterales</taxon>
        <taxon>Paracoccaceae</taxon>
        <taxon>Rhodovulum</taxon>
    </lineage>
</organism>
<dbReference type="InterPro" id="IPR023157">
    <property type="entry name" value="AGR-C-984p-like_sf"/>
</dbReference>
<name>A0A2W5NFV4_RHOSU</name>
<comment type="caution">
    <text evidence="1">The sequence shown here is derived from an EMBL/GenBank/DDBJ whole genome shotgun (WGS) entry which is preliminary data.</text>
</comment>
<dbReference type="AlphaFoldDB" id="A0A2W5NFV4"/>
<keyword evidence="1" id="KW-0966">Cell projection</keyword>
<dbReference type="Proteomes" id="UP000249185">
    <property type="component" value="Unassembled WGS sequence"/>
</dbReference>
<protein>
    <submittedName>
        <fullName evidence="1">Flagellar protein</fullName>
    </submittedName>
</protein>
<proteinExistence type="predicted"/>
<keyword evidence="1" id="KW-0969">Cilium</keyword>
<sequence>MSYQPRVPLSGIAGWRVLQRSEASQRAAFDKSADVKADLAYFEAKIGSVAGAEDLMADRRLLKVALGAFGLDEWIDRKAFIRKVLEEGTTDPRAFANRLTEPSFRKLSAAFGFGDAGGARTGTAGFAAKISEAYGTRAFEAAVGATDNDMRLALNFRREIADLAGTAGGKGGSWYSIIGSKTLSTVARYAFGLPKSFGTLDVDKQRDILMRKAEAVFGSSDLSLFQDPAKVAKFIDRFLARSQLENGSTSTAGASPALTLLRPGGSGGSQGLLNLLMSLR</sequence>
<evidence type="ECO:0000313" key="2">
    <source>
        <dbReference type="Proteomes" id="UP000249185"/>
    </source>
</evidence>
<dbReference type="EMBL" id="QFPW01000001">
    <property type="protein sequence ID" value="PZQ52382.1"/>
    <property type="molecule type" value="Genomic_DNA"/>
</dbReference>
<evidence type="ECO:0000313" key="1">
    <source>
        <dbReference type="EMBL" id="PZQ52382.1"/>
    </source>
</evidence>
<reference evidence="1 2" key="1">
    <citation type="submission" date="2017-08" db="EMBL/GenBank/DDBJ databases">
        <title>Infants hospitalized years apart are colonized by the same room-sourced microbial strains.</title>
        <authorList>
            <person name="Brooks B."/>
            <person name="Olm M.R."/>
            <person name="Firek B.A."/>
            <person name="Baker R."/>
            <person name="Thomas B.C."/>
            <person name="Morowitz M.J."/>
            <person name="Banfield J.F."/>
        </authorList>
    </citation>
    <scope>NUCLEOTIDE SEQUENCE [LARGE SCALE GENOMIC DNA]</scope>
    <source>
        <strain evidence="1">S2_005_002_R2_34</strain>
    </source>
</reference>
<gene>
    <name evidence="1" type="ORF">DI556_01615</name>
</gene>
<dbReference type="Gene3D" id="1.10.3700.10">
    <property type="entry name" value="AGR C 984p-like"/>
    <property type="match status" value="1"/>
</dbReference>
<keyword evidence="1" id="KW-0282">Flagellum</keyword>
<dbReference type="SUPFAM" id="SSF158837">
    <property type="entry name" value="AGR C 984p-like"/>
    <property type="match status" value="1"/>
</dbReference>
<dbReference type="InterPro" id="IPR010626">
    <property type="entry name" value="DUF1217"/>
</dbReference>